<proteinExistence type="predicted"/>
<evidence type="ECO:0000256" key="2">
    <source>
        <dbReference type="SAM" id="Phobius"/>
    </source>
</evidence>
<accession>A0A284S7Y7</accession>
<reference evidence="4" key="1">
    <citation type="journal article" date="2017" name="Nat. Ecol. Evol.">
        <title>Genome expansion and lineage-specific genetic innovations in the forest pathogenic fungi Armillaria.</title>
        <authorList>
            <person name="Sipos G."/>
            <person name="Prasanna A.N."/>
            <person name="Walter M.C."/>
            <person name="O'Connor E."/>
            <person name="Balint B."/>
            <person name="Krizsan K."/>
            <person name="Kiss B."/>
            <person name="Hess J."/>
            <person name="Varga T."/>
            <person name="Slot J."/>
            <person name="Riley R."/>
            <person name="Boka B."/>
            <person name="Rigling D."/>
            <person name="Barry K."/>
            <person name="Lee J."/>
            <person name="Mihaltcheva S."/>
            <person name="LaButti K."/>
            <person name="Lipzen A."/>
            <person name="Waldron R."/>
            <person name="Moloney N.M."/>
            <person name="Sperisen C."/>
            <person name="Kredics L."/>
            <person name="Vagvoelgyi C."/>
            <person name="Patrignani A."/>
            <person name="Fitzpatrick D."/>
            <person name="Nagy I."/>
            <person name="Doyle S."/>
            <person name="Anderson J.B."/>
            <person name="Grigoriev I.V."/>
            <person name="Gueldener U."/>
            <person name="Muensterkoetter M."/>
            <person name="Nagy L.G."/>
        </authorList>
    </citation>
    <scope>NUCLEOTIDE SEQUENCE [LARGE SCALE GENOMIC DNA]</scope>
    <source>
        <strain evidence="4">C18/9</strain>
    </source>
</reference>
<name>A0A284S7Y7_ARMOS</name>
<dbReference type="EMBL" id="FUEG01000041">
    <property type="protein sequence ID" value="SJL17127.1"/>
    <property type="molecule type" value="Genomic_DNA"/>
</dbReference>
<dbReference type="AlphaFoldDB" id="A0A284S7Y7"/>
<dbReference type="OrthoDB" id="3027771at2759"/>
<dbReference type="Proteomes" id="UP000219338">
    <property type="component" value="Unassembled WGS sequence"/>
</dbReference>
<gene>
    <name evidence="3" type="ORF">ARMOST_20669</name>
</gene>
<feature type="transmembrane region" description="Helical" evidence="2">
    <location>
        <begin position="157"/>
        <end position="181"/>
    </location>
</feature>
<organism evidence="3 4">
    <name type="scientific">Armillaria ostoyae</name>
    <name type="common">Armillaria root rot fungus</name>
    <dbReference type="NCBI Taxonomy" id="47428"/>
    <lineage>
        <taxon>Eukaryota</taxon>
        <taxon>Fungi</taxon>
        <taxon>Dikarya</taxon>
        <taxon>Basidiomycota</taxon>
        <taxon>Agaricomycotina</taxon>
        <taxon>Agaricomycetes</taxon>
        <taxon>Agaricomycetidae</taxon>
        <taxon>Agaricales</taxon>
        <taxon>Marasmiineae</taxon>
        <taxon>Physalacriaceae</taxon>
        <taxon>Armillaria</taxon>
    </lineage>
</organism>
<keyword evidence="2" id="KW-1133">Transmembrane helix</keyword>
<keyword evidence="2" id="KW-0812">Transmembrane</keyword>
<feature type="transmembrane region" description="Helical" evidence="2">
    <location>
        <begin position="84"/>
        <end position="102"/>
    </location>
</feature>
<feature type="transmembrane region" description="Helical" evidence="2">
    <location>
        <begin position="261"/>
        <end position="282"/>
    </location>
</feature>
<evidence type="ECO:0000313" key="3">
    <source>
        <dbReference type="EMBL" id="SJL17127.1"/>
    </source>
</evidence>
<evidence type="ECO:0000256" key="1">
    <source>
        <dbReference type="SAM" id="MobiDB-lite"/>
    </source>
</evidence>
<keyword evidence="4" id="KW-1185">Reference proteome</keyword>
<keyword evidence="2" id="KW-0472">Membrane</keyword>
<evidence type="ECO:0000313" key="4">
    <source>
        <dbReference type="Proteomes" id="UP000219338"/>
    </source>
</evidence>
<sequence>MTAGTYPGTAIPELTDSQIKDIFEGLDANLNDAMLTAFLYGQQIYCHTTYFSNQCFEGIYTGVVAVTLWAVASRNNCPNSRQSHLLVFIILLLYLLRAYGFYCEWEQDLLYFITANEKTFWEAFESNNLPITVTLTIGIDATLSTVLADATLAWDPMLFACLLAHGFLDVALLDCLGSVMARRVCSDRLHRLGDSRGIVNYYEAFEPIVPPRAMFLENMVSWSVLYSSLILATLLWCTILIIYRILKVGAAAGRMYVYQRVIEMLVESASLYSAVIVVLLVFEARNEVAGIYIENLANAMRGIVPTILVGRVAAGHARPDDSWTGSTVSSLQFRARPSAQDDSGRSAEWAISTESTRDLEEGLEVGRMSE</sequence>
<protein>
    <submittedName>
        <fullName evidence="3">Uncharacterized protein</fullName>
    </submittedName>
</protein>
<feature type="region of interest" description="Disordered" evidence="1">
    <location>
        <begin position="334"/>
        <end position="370"/>
    </location>
</feature>
<feature type="transmembrane region" description="Helical" evidence="2">
    <location>
        <begin position="224"/>
        <end position="246"/>
    </location>
</feature>